<organism evidence="3 4">
    <name type="scientific">Geothrix oryzae</name>
    <dbReference type="NCBI Taxonomy" id="2927975"/>
    <lineage>
        <taxon>Bacteria</taxon>
        <taxon>Pseudomonadati</taxon>
        <taxon>Acidobacteriota</taxon>
        <taxon>Holophagae</taxon>
        <taxon>Holophagales</taxon>
        <taxon>Holophagaceae</taxon>
        <taxon>Geothrix</taxon>
    </lineage>
</organism>
<dbReference type="RefSeq" id="WP_286355624.1">
    <property type="nucleotide sequence ID" value="NZ_AP027079.1"/>
</dbReference>
<dbReference type="EMBL" id="AP027079">
    <property type="protein sequence ID" value="BDU68993.1"/>
    <property type="molecule type" value="Genomic_DNA"/>
</dbReference>
<evidence type="ECO:0000313" key="4">
    <source>
        <dbReference type="Proteomes" id="UP001242010"/>
    </source>
</evidence>
<feature type="region of interest" description="Disordered" evidence="1">
    <location>
        <begin position="101"/>
        <end position="121"/>
    </location>
</feature>
<sequence>MTAPAPTGAFDFQAMTQELRTNRRTQAALAGFVLVIGYALYSFFAPDAPRARRTAAARTAVALDPRQMQGLRRLPDLAALDKAGELPPGAKVQRDLFLFEAPPPPPAKVKPPPPPPPPTPEEIERQRLAQEKAAEYSARPQDLRYLGFFKGSPSGLVGAFMKGEEPVTLLQGTVLKERWKLVSILDTRAEFQNTKYPDLRLVLEVREASGGAPVNQF</sequence>
<evidence type="ECO:0000256" key="1">
    <source>
        <dbReference type="SAM" id="MobiDB-lite"/>
    </source>
</evidence>
<feature type="compositionally biased region" description="Pro residues" evidence="1">
    <location>
        <begin position="101"/>
        <end position="120"/>
    </location>
</feature>
<keyword evidence="4" id="KW-1185">Reference proteome</keyword>
<feature type="transmembrane region" description="Helical" evidence="2">
    <location>
        <begin position="27"/>
        <end position="44"/>
    </location>
</feature>
<reference evidence="4" key="1">
    <citation type="journal article" date="2023" name="Int. J. Syst. Evol. Microbiol.">
        <title>Mesoterricola silvestris gen. nov., sp. nov., Mesoterricola sediminis sp. nov., Geothrix oryzae sp. nov., Geothrix edaphica sp. nov., Geothrix rubra sp. nov., and Geothrix limicola sp. nov., six novel members of Acidobacteriota isolated from soils.</title>
        <authorList>
            <person name="Itoh H."/>
            <person name="Sugisawa Y."/>
            <person name="Mise K."/>
            <person name="Xu Z."/>
            <person name="Kuniyasu M."/>
            <person name="Ushijima N."/>
            <person name="Kawano K."/>
            <person name="Kobayashi E."/>
            <person name="Shiratori Y."/>
            <person name="Masuda Y."/>
            <person name="Senoo K."/>
        </authorList>
    </citation>
    <scope>NUCLEOTIDE SEQUENCE [LARGE SCALE GENOMIC DNA]</scope>
    <source>
        <strain evidence="4">Red222</strain>
    </source>
</reference>
<keyword evidence="2" id="KW-1133">Transmembrane helix</keyword>
<name>A0ABN6UWH0_9BACT</name>
<accession>A0ABN6UWH0</accession>
<proteinExistence type="predicted"/>
<gene>
    <name evidence="3" type="ORF">GETHOR_10940</name>
</gene>
<dbReference type="Proteomes" id="UP001242010">
    <property type="component" value="Chromosome"/>
</dbReference>
<evidence type="ECO:0000313" key="3">
    <source>
        <dbReference type="EMBL" id="BDU68993.1"/>
    </source>
</evidence>
<evidence type="ECO:0000256" key="2">
    <source>
        <dbReference type="SAM" id="Phobius"/>
    </source>
</evidence>
<protein>
    <submittedName>
        <fullName evidence="3">Uncharacterized protein</fullName>
    </submittedName>
</protein>
<keyword evidence="2" id="KW-0812">Transmembrane</keyword>
<keyword evidence="2" id="KW-0472">Membrane</keyword>